<feature type="compositionally biased region" description="Basic and acidic residues" evidence="6">
    <location>
        <begin position="515"/>
        <end position="525"/>
    </location>
</feature>
<feature type="compositionally biased region" description="Polar residues" evidence="6">
    <location>
        <begin position="101"/>
        <end position="118"/>
    </location>
</feature>
<feature type="compositionally biased region" description="Polar residues" evidence="6">
    <location>
        <begin position="186"/>
        <end position="214"/>
    </location>
</feature>
<evidence type="ECO:0000313" key="8">
    <source>
        <dbReference type="EMBL" id="QWW22253.1"/>
    </source>
</evidence>
<keyword evidence="2" id="KW-0805">Transcription regulation</keyword>
<sequence>MSTSDSRYSKRFRVPVSCSVCRKRKSRCDRAKPVCGSCKKKSIAHLCSYDDDSPESHHQQQQQQQLHQQAAATYLPVGPVLTNQTSSVMVPNPYPSAPATHESSGSNGSSKNMTFHQSQGHHKSPSINFQSPQLPPPQGAPQSPLWGPSPHQYQQQYFIQTDPNHTSSPHLPHHTQSHEHHRHLSTLPSNDQNTTQSDISMPFQHQPNQLNRSSSHQHDRFPAQTPAFQPPPLAQMPSPSRPTHMPGQPSITSSTNFNANVNTQMAAEPTKPHGSQSSYGSGGSKGSIPLPPSIPGVPIGSPKHHSPSRAESMESSAPSLSGLSGPPSVTSKKRKAPGSPSLASASIFPSGSTASKASENASAISIPITSTSTASILEGPARSPQKEKNAMPSNSSRQEKDSPRKEASSTSNEPSPDYVSISIGSNILQIELDDTMDSFSAATNSLLVEGELWQQQGPLSYVGLTKSDPFIKLIRSFSIEIFKSDEFSQFVRRKKPLAGDKSSPASAISATSMDDTSRSEQSDQTFDRHFIEERNSEDETDLLSGGALLTTKIKADETNNSLPFPGPYSEIPGTLSIQSLSSSKRNYYDYVQGQVISILPNKRSLYNAVSRYFKFVATFIPILHEHTFMSEVRSLFGGGFPDFGDGYYKSFFIRDEQDLNLTAQLLLIVRLGYMSLIPTDDSDAAFTKEEKHLIKDITRFKSDHYLSIINLCISEEKIQTRSTFKIVQSLTLLYYYRSVAPNDCLGISGADSQLLFGSIVNHALSIGLNRDPVNYDSIHSISKKADFVNTWRCLWHFIVNTDAMSAMLCGIVLKIPSTDISDVENPKFDKHASEREELFHKTQEICNSYRRVLNKLTNLRDKPKVIDVLRETSNLEGVFLSLFGQDFFRDYICSPAPQHGDGQDAADKKKREECLLKVSRFLTFIHLRASLSCLYYLVVIHYEEKLDKDASAEITAGIELFKIFIRSVVQLVYIMSYALDNSQELFGRHYDFILTSGIERCLIKTHNFVTSFFIRLINYKRALVVQQFSKMANPLASTTEDDDSELEARSEVTDSLFTIAMIEAELFVGSFWTLSKTYINSYKIYVMAYFVLKQCMENPDKLFEGMVNHKKYFHDGTNLLQFLSIGELQSLCKLCEEFRIAKVESIRRQKTRPKGGAANADVDKDEEEGDNFDAMLANRTMYANRNTVNTYGVLQEKHMYRDFEKQAFDEQSMIGNEELLKLFELYGDLDAVMGCSYGESVSTAGPTNLQSGSVGVFRTFVVSGPGQANPPAQSSAKDEAVASKYSSSRSSGMDSIGYDTSTSATSAEGSLDAGRKQTNLPLRSMVPPAPGGTPIHSDPHAPMRPGPAPGMPSGFEMSSPLNYPRTNEQYATTSSHSSGAGSDNIALLNDVERLKSKIRQLEDKLDTTSSSDSPSNGLSASRTGSHENATDFVAFRNNISRGPPPTVANVSNPQYIGINPYNTNDPDERVDLYDHYSPMHVKDPLRRQNFGPFAWLAFMKKDKVLNLLFDYIKSTRENRVATPRPFDRASEQVDAHFSKKAADREGQSDVALFSNNYSDRTSSDLKMQMNKHALALGLTMFEGELDQKTQLVEKIKLLLPTRKALWVLINRFFTCVYPFVPVIDETWLREETKRMLGPEVYVDEKITHVVFEKQVDLATIAILLIVIRFAYLSAFSNIKADNERVLECSDDSPLAEMKYILQNPIALDVINLSQLCIDQFDLFKRTNMTVLQYMALLRVYYQFAPEHGDGYDGGVSHVLPSMCVSIAYCMGLNREPSNFDDVCNDAKINNITRKLWFFIKLADLTQAYQFGFPMLIDHDFNDVRLPYYRPGNSNLLDANLERDLCDTLSGMGPFLDKLKSFLTKICSIRNCLKMSDATSLVSDFEFTIQRGFGALTDYSRTALAPGEFTFAKSMKCKTFLNLKHLLLSIFFHFFLNYERSGNHNLAFFYMKKYLSIATGEILPEVLHLIRDKSKTFDPNSTLPDLFLTPSIELFLHKTNQLNISIYLRMSCAVAHLKSDPVLHNRNLSTSFEYKMRFAKLTKLQKILEKFIRFGTACLSKLSHRYYYAWRVCKAHTFIIEVFQSEAVGEYILKNCNADRLMTDFTAQRLDELLAIADSTLWKLKDVIKKDSDRKSGDVDAFNVPDIDPLTLNPPAAEQEQHEDEMQQDQQHQILDPFSTEAIDIDDLRPDEDVDIDNLWRQIGSMKNEQQANETPAFDQNITETPWGPPLQNYSNSFTPLFDGAGEVDAYLDMFSKPQI</sequence>
<dbReference type="Pfam" id="PF00172">
    <property type="entry name" value="Zn_clus"/>
    <property type="match status" value="1"/>
</dbReference>
<feature type="compositionally biased region" description="Low complexity" evidence="6">
    <location>
        <begin position="313"/>
        <end position="328"/>
    </location>
</feature>
<feature type="compositionally biased region" description="Polar residues" evidence="6">
    <location>
        <begin position="1359"/>
        <end position="1370"/>
    </location>
</feature>
<dbReference type="Pfam" id="PF04082">
    <property type="entry name" value="Fungal_trans"/>
    <property type="match status" value="2"/>
</dbReference>
<feature type="compositionally biased region" description="Basic residues" evidence="6">
    <location>
        <begin position="171"/>
        <end position="184"/>
    </location>
</feature>
<evidence type="ECO:0000256" key="3">
    <source>
        <dbReference type="ARBA" id="ARBA00023125"/>
    </source>
</evidence>
<dbReference type="PANTHER" id="PTHR31069">
    <property type="entry name" value="OLEATE-ACTIVATED TRANSCRIPTION FACTOR 1-RELATED"/>
    <property type="match status" value="1"/>
</dbReference>
<feature type="region of interest" description="Disordered" evidence="6">
    <location>
        <begin position="162"/>
        <end position="355"/>
    </location>
</feature>
<dbReference type="SMART" id="SM00906">
    <property type="entry name" value="Fungal_trans"/>
    <property type="match status" value="2"/>
</dbReference>
<feature type="compositionally biased region" description="Low complexity" evidence="6">
    <location>
        <begin position="1283"/>
        <end position="1295"/>
    </location>
</feature>
<feature type="compositionally biased region" description="Polar residues" evidence="6">
    <location>
        <begin position="1407"/>
        <end position="1423"/>
    </location>
</feature>
<name>A0A8F3AF21_CANAR</name>
<dbReference type="EMBL" id="CP076749">
    <property type="protein sequence ID" value="QWW22253.1"/>
    <property type="molecule type" value="Genomic_DNA"/>
</dbReference>
<accession>A0A8F3AF21</accession>
<feature type="region of interest" description="Disordered" evidence="6">
    <location>
        <begin position="2132"/>
        <end position="2162"/>
    </location>
</feature>
<dbReference type="InterPro" id="IPR001138">
    <property type="entry name" value="Zn2Cys6_DnaBD"/>
</dbReference>
<feature type="compositionally biased region" description="Polar residues" evidence="6">
    <location>
        <begin position="1298"/>
        <end position="1308"/>
    </location>
</feature>
<evidence type="ECO:0000256" key="4">
    <source>
        <dbReference type="ARBA" id="ARBA00023163"/>
    </source>
</evidence>
<feature type="compositionally biased region" description="Polar residues" evidence="6">
    <location>
        <begin position="503"/>
        <end position="514"/>
    </location>
</feature>
<organism evidence="8">
    <name type="scientific">Candidozyma auris</name>
    <name type="common">Yeast</name>
    <name type="synonym">Candida auris</name>
    <dbReference type="NCBI Taxonomy" id="498019"/>
    <lineage>
        <taxon>Eukaryota</taxon>
        <taxon>Fungi</taxon>
        <taxon>Dikarya</taxon>
        <taxon>Ascomycota</taxon>
        <taxon>Saccharomycotina</taxon>
        <taxon>Pichiomycetes</taxon>
        <taxon>Metschnikowiaceae</taxon>
        <taxon>Candidozyma</taxon>
    </lineage>
</organism>
<evidence type="ECO:0000256" key="6">
    <source>
        <dbReference type="SAM" id="MobiDB-lite"/>
    </source>
</evidence>
<feature type="compositionally biased region" description="Polar residues" evidence="6">
    <location>
        <begin position="341"/>
        <end position="355"/>
    </location>
</feature>
<dbReference type="GO" id="GO:0008270">
    <property type="term" value="F:zinc ion binding"/>
    <property type="evidence" value="ECO:0007669"/>
    <property type="project" value="InterPro"/>
</dbReference>
<dbReference type="GO" id="GO:0000981">
    <property type="term" value="F:DNA-binding transcription factor activity, RNA polymerase II-specific"/>
    <property type="evidence" value="ECO:0007669"/>
    <property type="project" value="InterPro"/>
</dbReference>
<evidence type="ECO:0000256" key="1">
    <source>
        <dbReference type="ARBA" id="ARBA00022723"/>
    </source>
</evidence>
<evidence type="ECO:0000259" key="7">
    <source>
        <dbReference type="PROSITE" id="PS50048"/>
    </source>
</evidence>
<dbReference type="CDD" id="cd00067">
    <property type="entry name" value="GAL4"/>
    <property type="match status" value="1"/>
</dbReference>
<dbReference type="PROSITE" id="PS50048">
    <property type="entry name" value="ZN2_CY6_FUNGAL_2"/>
    <property type="match status" value="1"/>
</dbReference>
<evidence type="ECO:0000256" key="5">
    <source>
        <dbReference type="ARBA" id="ARBA00023242"/>
    </source>
</evidence>
<dbReference type="PANTHER" id="PTHR31069:SF12">
    <property type="entry name" value="TRANSCRIPTION FACTOR DOMAIN-CONTAINING PROTEIN"/>
    <property type="match status" value="1"/>
</dbReference>
<dbReference type="Gene3D" id="4.10.240.10">
    <property type="entry name" value="Zn(2)-C6 fungal-type DNA-binding domain"/>
    <property type="match status" value="1"/>
</dbReference>
<keyword evidence="5" id="KW-0539">Nucleus</keyword>
<dbReference type="SMART" id="SM00066">
    <property type="entry name" value="GAL4"/>
    <property type="match status" value="1"/>
</dbReference>
<feature type="region of interest" description="Disordered" evidence="6">
    <location>
        <begin position="495"/>
        <end position="525"/>
    </location>
</feature>
<feature type="region of interest" description="Disordered" evidence="6">
    <location>
        <begin position="49"/>
        <end position="69"/>
    </location>
</feature>
<dbReference type="GO" id="GO:0005634">
    <property type="term" value="C:nucleus"/>
    <property type="evidence" value="ECO:0007669"/>
    <property type="project" value="TreeGrafter"/>
</dbReference>
<dbReference type="GO" id="GO:0006351">
    <property type="term" value="P:DNA-templated transcription"/>
    <property type="evidence" value="ECO:0007669"/>
    <property type="project" value="InterPro"/>
</dbReference>
<dbReference type="InterPro" id="IPR036864">
    <property type="entry name" value="Zn2-C6_fun-type_DNA-bd_sf"/>
</dbReference>
<feature type="region of interest" description="Disordered" evidence="6">
    <location>
        <begin position="1266"/>
        <end position="1383"/>
    </location>
</feature>
<feature type="region of interest" description="Disordered" evidence="6">
    <location>
        <begin position="380"/>
        <end position="418"/>
    </location>
</feature>
<dbReference type="InterPro" id="IPR050675">
    <property type="entry name" value="OAF3"/>
</dbReference>
<dbReference type="InterPro" id="IPR007219">
    <property type="entry name" value="XnlR_reg_dom"/>
</dbReference>
<dbReference type="PROSITE" id="PS00463">
    <property type="entry name" value="ZN2_CY6_FUNGAL_1"/>
    <property type="match status" value="1"/>
</dbReference>
<dbReference type="SUPFAM" id="SSF57701">
    <property type="entry name" value="Zn2/Cys6 DNA-binding domain"/>
    <property type="match status" value="1"/>
</dbReference>
<feature type="compositionally biased region" description="Low complexity" evidence="6">
    <location>
        <begin position="1371"/>
        <end position="1382"/>
    </location>
</feature>
<dbReference type="Proteomes" id="UP000825438">
    <property type="component" value="Chromosome I"/>
</dbReference>
<evidence type="ECO:0000256" key="2">
    <source>
        <dbReference type="ARBA" id="ARBA00023015"/>
    </source>
</evidence>
<dbReference type="GO" id="GO:0045944">
    <property type="term" value="P:positive regulation of transcription by RNA polymerase II"/>
    <property type="evidence" value="ECO:0007669"/>
    <property type="project" value="TreeGrafter"/>
</dbReference>
<keyword evidence="3" id="KW-0238">DNA-binding</keyword>
<reference evidence="8" key="1">
    <citation type="submission" date="2021-06" db="EMBL/GenBank/DDBJ databases">
        <title>Candida auris outbreak in lebanese hospital.</title>
        <authorList>
            <person name="Finianos M."/>
        </authorList>
    </citation>
    <scope>NUCLEOTIDE SEQUENCE</scope>
    <source>
        <strain evidence="8">CA7LBN</strain>
    </source>
</reference>
<proteinExistence type="predicted"/>
<feature type="compositionally biased region" description="Low complexity" evidence="6">
    <location>
        <begin position="59"/>
        <end position="69"/>
    </location>
</feature>
<keyword evidence="4" id="KW-0804">Transcription</keyword>
<dbReference type="CDD" id="cd12148">
    <property type="entry name" value="fungal_TF_MHR"/>
    <property type="match status" value="2"/>
</dbReference>
<feature type="region of interest" description="Disordered" evidence="6">
    <location>
        <begin position="84"/>
        <end position="150"/>
    </location>
</feature>
<feature type="region of interest" description="Disordered" evidence="6">
    <location>
        <begin position="1402"/>
        <end position="1427"/>
    </location>
</feature>
<feature type="compositionally biased region" description="Polar residues" evidence="6">
    <location>
        <begin position="249"/>
        <end position="265"/>
    </location>
</feature>
<feature type="domain" description="Zn(2)-C6 fungal-type" evidence="7">
    <location>
        <begin position="17"/>
        <end position="49"/>
    </location>
</feature>
<keyword evidence="1" id="KW-0479">Metal-binding</keyword>
<dbReference type="GO" id="GO:0000978">
    <property type="term" value="F:RNA polymerase II cis-regulatory region sequence-specific DNA binding"/>
    <property type="evidence" value="ECO:0007669"/>
    <property type="project" value="TreeGrafter"/>
</dbReference>
<protein>
    <recommendedName>
        <fullName evidence="7">Zn(2)-C6 fungal-type domain-containing protein</fullName>
    </recommendedName>
</protein>
<gene>
    <name evidence="8" type="ORF">CA7LBN_000999</name>
</gene>
<feature type="compositionally biased region" description="Basic and acidic residues" evidence="6">
    <location>
        <begin position="397"/>
        <end position="407"/>
    </location>
</feature>